<feature type="transmembrane region" description="Helical" evidence="2">
    <location>
        <begin position="619"/>
        <end position="638"/>
    </location>
</feature>
<accession>A0A410RVC5</accession>
<keyword evidence="2" id="KW-1133">Transmembrane helix</keyword>
<dbReference type="PANTHER" id="PTHR10728">
    <property type="entry name" value="CYTOSOLIC PHOSPHOLIPASE A2"/>
    <property type="match status" value="1"/>
</dbReference>
<dbReference type="SUPFAM" id="SSF52151">
    <property type="entry name" value="FabD/lysophospholipase-like"/>
    <property type="match status" value="1"/>
</dbReference>
<evidence type="ECO:0000256" key="2">
    <source>
        <dbReference type="SAM" id="Phobius"/>
    </source>
</evidence>
<dbReference type="SUPFAM" id="SSF55729">
    <property type="entry name" value="Acyl-CoA N-acyltransferases (Nat)"/>
    <property type="match status" value="1"/>
</dbReference>
<evidence type="ECO:0000313" key="4">
    <source>
        <dbReference type="Proteomes" id="UP000288758"/>
    </source>
</evidence>
<evidence type="ECO:0000313" key="3">
    <source>
        <dbReference type="EMBL" id="QAT85771.1"/>
    </source>
</evidence>
<organism evidence="3 4">
    <name type="scientific">Corallococcus coralloides</name>
    <name type="common">Myxococcus coralloides</name>
    <dbReference type="NCBI Taxonomy" id="184914"/>
    <lineage>
        <taxon>Bacteria</taxon>
        <taxon>Pseudomonadati</taxon>
        <taxon>Myxococcota</taxon>
        <taxon>Myxococcia</taxon>
        <taxon>Myxococcales</taxon>
        <taxon>Cystobacterineae</taxon>
        <taxon>Myxococcaceae</taxon>
        <taxon>Corallococcus</taxon>
    </lineage>
</organism>
<dbReference type="PANTHER" id="PTHR10728:SF40">
    <property type="entry name" value="PATATIN FAMILY PROTEIN"/>
    <property type="match status" value="1"/>
</dbReference>
<protein>
    <submittedName>
        <fullName evidence="3">Uncharacterized protein</fullName>
    </submittedName>
</protein>
<dbReference type="AlphaFoldDB" id="A0A410RVC5"/>
<dbReference type="GO" id="GO:0046475">
    <property type="term" value="P:glycerophospholipid catabolic process"/>
    <property type="evidence" value="ECO:0007669"/>
    <property type="project" value="TreeGrafter"/>
</dbReference>
<dbReference type="GO" id="GO:0005829">
    <property type="term" value="C:cytosol"/>
    <property type="evidence" value="ECO:0007669"/>
    <property type="project" value="TreeGrafter"/>
</dbReference>
<feature type="transmembrane region" description="Helical" evidence="2">
    <location>
        <begin position="470"/>
        <end position="492"/>
    </location>
</feature>
<keyword evidence="2" id="KW-0472">Membrane</keyword>
<feature type="transmembrane region" description="Helical" evidence="2">
    <location>
        <begin position="360"/>
        <end position="383"/>
    </location>
</feature>
<reference evidence="3 4" key="1">
    <citation type="submission" date="2018-12" db="EMBL/GenBank/DDBJ databases">
        <title>Complete Genome Sequence of the Corallopyronin A producing Myxobacterium Corallococcus coralloides B035.</title>
        <authorList>
            <person name="Bouhired S.M."/>
            <person name="Rupp O."/>
            <person name="Blom J."/>
            <person name="Schaeberle T.F."/>
            <person name="Kehraus S."/>
            <person name="Schiefer A."/>
            <person name="Pfarr K."/>
            <person name="Goesmann A."/>
            <person name="Hoerauf A."/>
            <person name="Koenig G.M."/>
        </authorList>
    </citation>
    <scope>NUCLEOTIDE SEQUENCE [LARGE SCALE GENOMIC DNA]</scope>
    <source>
        <strain evidence="3 4">B035</strain>
    </source>
</reference>
<feature type="transmembrane region" description="Helical" evidence="2">
    <location>
        <begin position="436"/>
        <end position="458"/>
    </location>
</feature>
<proteinExistence type="predicted"/>
<feature type="region of interest" description="Disordered" evidence="1">
    <location>
        <begin position="26"/>
        <end position="59"/>
    </location>
</feature>
<feature type="transmembrane region" description="Helical" evidence="2">
    <location>
        <begin position="319"/>
        <end position="340"/>
    </location>
</feature>
<dbReference type="Proteomes" id="UP000288758">
    <property type="component" value="Chromosome"/>
</dbReference>
<gene>
    <name evidence="3" type="ORF">EJ065_4214</name>
</gene>
<feature type="transmembrane region" description="Helical" evidence="2">
    <location>
        <begin position="213"/>
        <end position="233"/>
    </location>
</feature>
<keyword evidence="2" id="KW-0812">Transmembrane</keyword>
<evidence type="ECO:0000256" key="1">
    <source>
        <dbReference type="SAM" id="MobiDB-lite"/>
    </source>
</evidence>
<dbReference type="GO" id="GO:0004623">
    <property type="term" value="F:phospholipase A2 activity"/>
    <property type="evidence" value="ECO:0007669"/>
    <property type="project" value="TreeGrafter"/>
</dbReference>
<feature type="transmembrane region" description="Helical" evidence="2">
    <location>
        <begin position="395"/>
        <end position="415"/>
    </location>
</feature>
<sequence>MGTREQREEAAGLGIEGLMALELEAMKPRSERAPRKEAPSDGSAAREPTVRPDGASAPTWIEHPRDDLFGLALSGGGIRSATFNLGLLQTLAKLKLLGVFDYLATVSGGGYVGSFWTAWRARAGLRADPCAHLLPRKETPGFPDTPSTLGLAEPDPVHHLRQFSNFLHPRPGLLNADSGRMVSSVVNATIPSLLATVALLTLGVLVWEWVARWIIAGGIGLLFLALLTSVKLVTGEVVWRKLEVRGDRGSPSSADRDSRSLEGSRAYVLAALCAVGITLGLGWYFARGNAEAQTAMSGLLSWRRLQTWRPPSGPMLRALFSPAAVWVATAGALVLGRFLFSRLGRSALQPAWTYAVGRVISRLFLLAALWVVMALCWLGGAWIGEGWFHAQVQSLFAVGVPTLAAVLMAVLTRLQQRFTRQPSRPSVPGKRERARPVAIPLLSSVVVVLFLIGVVALVTHARTQGQLLPLFLLAAGITAATFFCFDTTRVGLHHFYRSRLARAYLGASLPDSGGAEPASERRADDLPLTALSQADPARPLHLICCAANDLRPEDPMRNLGRGAQSAVLSAVGMSVAHEAAAWTREGRSRREGGAPSLGAAMTASGAAFNSNMGAYSKRLGAAFTFLMAAFNFRLGLWWPHPTRGRGRRGEWAVGLPFYKEMFGMARAQDRDVHLSDGGHFENLALYELVRRHCRYILVSDCGRDPDLAFDDFGNAVRRVREDFGVDIRIDLSPLRPGPDGWARQPMVAGDIHYPTGDTGVLLMIRPALMGNEPADVAQYNARNAAFPHESTGDQFYDEAQWESYRRLGEHEAELAFQPILRQLDVKAENPEHGASLFAQARREWLPVPAGYSERFAHYASRAAEIDTLLHATGAHRLLREVFEEEPYIEDLVPFARSRQGGPVRPALSPRTRDISLSLQACRRALLFMEEVFLSEKLTEAHSHPAYLGLMNYFARWTHAPLFRLWWPLLKTLYPQRFTRFLETQFDLKSGRDEGQVKPVEANQHPGLAMSGWIQKKGTPRMRDGAMLLSYLHPVRYEGHPSHDIQLALVRAWRHGDGVEGLLAWDEGDFFVPPGFWGNGIGEAFLNGLNQWALDPSEGVSRLAVHIHEERPASAEEKKREADAAVLYRSSGFRAPDEAERKKLCKWWSFSRPASQDCADGECACLWLVREVTPADFTEPDRPLHAQALHAEVSSHLS</sequence>
<feature type="transmembrane region" description="Helical" evidence="2">
    <location>
        <begin position="266"/>
        <end position="286"/>
    </location>
</feature>
<name>A0A410RVC5_CORCK</name>
<feature type="transmembrane region" description="Helical" evidence="2">
    <location>
        <begin position="185"/>
        <end position="207"/>
    </location>
</feature>
<dbReference type="Gene3D" id="3.40.1090.10">
    <property type="entry name" value="Cytosolic phospholipase A2 catalytic domain"/>
    <property type="match status" value="2"/>
</dbReference>
<dbReference type="EMBL" id="CP034669">
    <property type="protein sequence ID" value="QAT85771.1"/>
    <property type="molecule type" value="Genomic_DNA"/>
</dbReference>
<dbReference type="InterPro" id="IPR016035">
    <property type="entry name" value="Acyl_Trfase/lysoPLipase"/>
</dbReference>
<feature type="compositionally biased region" description="Basic and acidic residues" evidence="1">
    <location>
        <begin position="26"/>
        <end position="39"/>
    </location>
</feature>
<dbReference type="InterPro" id="IPR016181">
    <property type="entry name" value="Acyl_CoA_acyltransferase"/>
</dbReference>